<dbReference type="Proteomes" id="UP000499080">
    <property type="component" value="Unassembled WGS sequence"/>
</dbReference>
<gene>
    <name evidence="1" type="ORF">AVEN_105212_1</name>
</gene>
<keyword evidence="2" id="KW-1185">Reference proteome</keyword>
<evidence type="ECO:0000313" key="2">
    <source>
        <dbReference type="Proteomes" id="UP000499080"/>
    </source>
</evidence>
<reference evidence="1 2" key="1">
    <citation type="journal article" date="2019" name="Sci. Rep.">
        <title>Orb-weaving spider Araneus ventricosus genome elucidates the spidroin gene catalogue.</title>
        <authorList>
            <person name="Kono N."/>
            <person name="Nakamura H."/>
            <person name="Ohtoshi R."/>
            <person name="Moran D.A.P."/>
            <person name="Shinohara A."/>
            <person name="Yoshida Y."/>
            <person name="Fujiwara M."/>
            <person name="Mori M."/>
            <person name="Tomita M."/>
            <person name="Arakawa K."/>
        </authorList>
    </citation>
    <scope>NUCLEOTIDE SEQUENCE [LARGE SCALE GENOMIC DNA]</scope>
</reference>
<sequence length="92" mass="10045">MQPLVFDPKVLASDCGNPVVALLAGGKRTIRVSRCEAVRNVAHGCSTRLAADLMMGTPHLLIPPENTLRFLRRNALIHPQIKSGFPASRDCR</sequence>
<name>A0A4Y2PYW5_ARAVE</name>
<proteinExistence type="predicted"/>
<accession>A0A4Y2PYW5</accession>
<organism evidence="1 2">
    <name type="scientific">Araneus ventricosus</name>
    <name type="common">Orbweaver spider</name>
    <name type="synonym">Epeira ventricosa</name>
    <dbReference type="NCBI Taxonomy" id="182803"/>
    <lineage>
        <taxon>Eukaryota</taxon>
        <taxon>Metazoa</taxon>
        <taxon>Ecdysozoa</taxon>
        <taxon>Arthropoda</taxon>
        <taxon>Chelicerata</taxon>
        <taxon>Arachnida</taxon>
        <taxon>Araneae</taxon>
        <taxon>Araneomorphae</taxon>
        <taxon>Entelegynae</taxon>
        <taxon>Araneoidea</taxon>
        <taxon>Araneidae</taxon>
        <taxon>Araneus</taxon>
    </lineage>
</organism>
<dbReference type="OrthoDB" id="10497542at2759"/>
<dbReference type="EMBL" id="BGPR01012441">
    <property type="protein sequence ID" value="GBN56083.1"/>
    <property type="molecule type" value="Genomic_DNA"/>
</dbReference>
<comment type="caution">
    <text evidence="1">The sequence shown here is derived from an EMBL/GenBank/DDBJ whole genome shotgun (WGS) entry which is preliminary data.</text>
</comment>
<dbReference type="AlphaFoldDB" id="A0A4Y2PYW5"/>
<evidence type="ECO:0000313" key="1">
    <source>
        <dbReference type="EMBL" id="GBN56083.1"/>
    </source>
</evidence>
<protein>
    <submittedName>
        <fullName evidence="1">Uncharacterized protein</fullName>
    </submittedName>
</protein>